<evidence type="ECO:0000313" key="1">
    <source>
        <dbReference type="EMBL" id="MBO0615361.1"/>
    </source>
</evidence>
<protein>
    <submittedName>
        <fullName evidence="2">DUF2283 domain-containing protein</fullName>
    </submittedName>
</protein>
<dbReference type="AlphaFoldDB" id="A0A8B0SGZ1"/>
<keyword evidence="3" id="KW-1185">Reference proteome</keyword>
<evidence type="ECO:0000313" key="2">
    <source>
        <dbReference type="EMBL" id="QTX10135.1"/>
    </source>
</evidence>
<dbReference type="Proteomes" id="UP000664466">
    <property type="component" value="Unassembled WGS sequence"/>
</dbReference>
<reference evidence="2" key="2">
    <citation type="submission" date="2021-04" db="EMBL/GenBank/DDBJ databases">
        <title>Complete Genome and methylome analysis of Thiothrix fructosivorans ATCC 49748.</title>
        <authorList>
            <person name="Fomenkov A."/>
            <person name="Sun L."/>
            <person name="Vincze T."/>
            <person name="Grabovich M.Y."/>
            <person name="Roberts R.J."/>
        </authorList>
    </citation>
    <scope>NUCLEOTIDE SEQUENCE</scope>
    <source>
        <strain evidence="2">ATCC 49748</strain>
    </source>
</reference>
<dbReference type="EMBL" id="CP072748">
    <property type="protein sequence ID" value="QTX10135.1"/>
    <property type="molecule type" value="Genomic_DNA"/>
</dbReference>
<name>A0A8B0SGZ1_9GAMM</name>
<gene>
    <name evidence="2" type="ORF">J1836_016290</name>
    <name evidence="1" type="ORF">J1836_20905</name>
</gene>
<evidence type="ECO:0000313" key="3">
    <source>
        <dbReference type="Proteomes" id="UP000664466"/>
    </source>
</evidence>
<sequence>MKAIYHQDDDILVLRFSDELPAREVSQGWNVNISYTARGDIVEIVVLEAKESGLYPVFTEYQQAA</sequence>
<dbReference type="RefSeq" id="WP_207253068.1">
    <property type="nucleotide sequence ID" value="NZ_JAFMPM010000008.1"/>
</dbReference>
<dbReference type="InterPro" id="IPR019270">
    <property type="entry name" value="DUF2283"/>
</dbReference>
<organism evidence="2">
    <name type="scientific">Thiothrix fructosivorans</name>
    <dbReference type="NCBI Taxonomy" id="111770"/>
    <lineage>
        <taxon>Bacteria</taxon>
        <taxon>Pseudomonadati</taxon>
        <taxon>Pseudomonadota</taxon>
        <taxon>Gammaproteobacteria</taxon>
        <taxon>Thiotrichales</taxon>
        <taxon>Thiotrichaceae</taxon>
        <taxon>Thiothrix</taxon>
    </lineage>
</organism>
<proteinExistence type="predicted"/>
<dbReference type="Pfam" id="PF10049">
    <property type="entry name" value="DUF2283"/>
    <property type="match status" value="1"/>
</dbReference>
<dbReference type="EMBL" id="JAFMPM010000008">
    <property type="protein sequence ID" value="MBO0615361.1"/>
    <property type="molecule type" value="Genomic_DNA"/>
</dbReference>
<accession>A0A8B0SGZ1</accession>
<reference evidence="1 3" key="1">
    <citation type="submission" date="2021-03" db="EMBL/GenBank/DDBJ databases">
        <title>Draft genome and methylome analysis of Thiotrix fructosivoruns ATCC 49748.</title>
        <authorList>
            <person name="Fomenkov A."/>
            <person name="Grabovich M.Y."/>
            <person name="Roberts R.J."/>
        </authorList>
    </citation>
    <scope>NUCLEOTIDE SEQUENCE [LARGE SCALE GENOMIC DNA]</scope>
    <source>
        <strain evidence="1 3">ATCC 49748</strain>
    </source>
</reference>